<dbReference type="InterPro" id="IPR041617">
    <property type="entry name" value="TPR_MalT"/>
</dbReference>
<dbReference type="OrthoDB" id="5986190at2759"/>
<protein>
    <recommendedName>
        <fullName evidence="6">Kinesin light chain</fullName>
    </recommendedName>
</protein>
<dbReference type="InterPro" id="IPR011990">
    <property type="entry name" value="TPR-like_helical_dom_sf"/>
</dbReference>
<dbReference type="PANTHER" id="PTHR46082">
    <property type="entry name" value="ATP/GTP-BINDING PROTEIN-RELATED"/>
    <property type="match status" value="1"/>
</dbReference>
<dbReference type="Gene3D" id="1.25.40.10">
    <property type="entry name" value="Tetratricopeptide repeat domain"/>
    <property type="match status" value="2"/>
</dbReference>
<dbReference type="EMBL" id="PVEM01000016">
    <property type="protein sequence ID" value="PTD02980.1"/>
    <property type="molecule type" value="Genomic_DNA"/>
</dbReference>
<feature type="domain" description="Clr5" evidence="2">
    <location>
        <begin position="128"/>
        <end position="180"/>
    </location>
</feature>
<dbReference type="Pfam" id="PF14420">
    <property type="entry name" value="Clr5"/>
    <property type="match status" value="1"/>
</dbReference>
<dbReference type="AlphaFoldDB" id="A0A2T4GHP4"/>
<dbReference type="Pfam" id="PF17874">
    <property type="entry name" value="TPR_MalT"/>
    <property type="match status" value="1"/>
</dbReference>
<reference evidence="4 5" key="1">
    <citation type="submission" date="2018-02" db="EMBL/GenBank/DDBJ databases">
        <title>Fusarium culmorum secondary metabolites in fungal-bacterial-plant interactions.</title>
        <authorList>
            <person name="Schmidt R."/>
        </authorList>
    </citation>
    <scope>NUCLEOTIDE SEQUENCE [LARGE SCALE GENOMIC DNA]</scope>
    <source>
        <strain evidence="4 5">PV</strain>
    </source>
</reference>
<feature type="compositionally biased region" description="Basic and acidic residues" evidence="1">
    <location>
        <begin position="667"/>
        <end position="686"/>
    </location>
</feature>
<dbReference type="PANTHER" id="PTHR46082:SF6">
    <property type="entry name" value="AAA+ ATPASE DOMAIN-CONTAINING PROTEIN-RELATED"/>
    <property type="match status" value="1"/>
</dbReference>
<dbReference type="InterPro" id="IPR053137">
    <property type="entry name" value="NLR-like"/>
</dbReference>
<dbReference type="OMA" id="RITKWGK"/>
<keyword evidence="5" id="KW-1185">Reference proteome</keyword>
<evidence type="ECO:0000259" key="3">
    <source>
        <dbReference type="Pfam" id="PF17874"/>
    </source>
</evidence>
<comment type="caution">
    <text evidence="4">The sequence shown here is derived from an EMBL/GenBank/DDBJ whole genome shotgun (WGS) entry which is preliminary data.</text>
</comment>
<evidence type="ECO:0000313" key="4">
    <source>
        <dbReference type="EMBL" id="PTD02980.1"/>
    </source>
</evidence>
<dbReference type="Pfam" id="PF13374">
    <property type="entry name" value="TPR_10"/>
    <property type="match status" value="1"/>
</dbReference>
<proteinExistence type="predicted"/>
<dbReference type="Pfam" id="PF13424">
    <property type="entry name" value="TPR_12"/>
    <property type="match status" value="1"/>
</dbReference>
<feature type="domain" description="MalT-like TPR region" evidence="3">
    <location>
        <begin position="347"/>
        <end position="525"/>
    </location>
</feature>
<evidence type="ECO:0000256" key="1">
    <source>
        <dbReference type="SAM" id="MobiDB-lite"/>
    </source>
</evidence>
<gene>
    <name evidence="4" type="ORF">FCULG_00009184</name>
</gene>
<evidence type="ECO:0000313" key="5">
    <source>
        <dbReference type="Proteomes" id="UP000241587"/>
    </source>
</evidence>
<accession>A0A2T4GHP4</accession>
<feature type="non-terminal residue" evidence="4">
    <location>
        <position position="1"/>
    </location>
</feature>
<evidence type="ECO:0008006" key="6">
    <source>
        <dbReference type="Google" id="ProtNLM"/>
    </source>
</evidence>
<dbReference type="InterPro" id="IPR025676">
    <property type="entry name" value="Clr5_dom"/>
</dbReference>
<sequence length="686" mass="77808">LHPALLSFSPTQFSLLLSFILSFTQHIRSRLRQLIFMMNSRPIFPSLSGLFPHDQQPSFPYGASYPNNWPGLYNDTPNQVASDQPGAIHPPNLPQEPLVSVPQGIASLSDAELTETPLRKKKAPTLRANDWEPYKARILELHDEQKLPLPKVKAMIEKEFSFIAELRQYRTRITQWGKDKNVKPGEMSAIVRKRQQRKLVEVDKKKQIFTVRGRNVEPHKIDRWMARNDIAQTSLYAPSPAASTPSAVGCQTISERGSVASSPAYSVANLDFSPRDITSIVSSPAAPSHMSSVGEIAYPHNTTFTGQSPAPVHRSLATHPWTSDSAISNTVSDEQLPRRYRQDIEDRIRKELSVAEDSLGINHSQTIRLRVDLVLVLVSQGRYKSAEETVRRAMEDCRQHESNNSIMLYAQYYLAYILFKQGSIHQAQKLAESMLKSRKAILGEEHPSTLQSMETLSCQYLKSGKLKDAEDLCAQAIKISKKIFGERHTHTLERMATLSFIYLDQGQLSDAEKLSLQVLQMTTESFGKMHESTIKIMSDVAYIYRSQDRLKDAEELQVRIVETTILLFGEEHPDTLECRLRLAATYWGQGQLKKAEDLAERVLVARKKLYGEQHPETLESMDLVVRIYMDQQRFKEAEDLGAQVLMAKKRVLGEQHPEIYEAQGELARAEGSKEQEPVLEMDWRAS</sequence>
<evidence type="ECO:0000259" key="2">
    <source>
        <dbReference type="Pfam" id="PF14420"/>
    </source>
</evidence>
<dbReference type="SUPFAM" id="SSF48452">
    <property type="entry name" value="TPR-like"/>
    <property type="match status" value="3"/>
</dbReference>
<dbReference type="Proteomes" id="UP000241587">
    <property type="component" value="Unassembled WGS sequence"/>
</dbReference>
<name>A0A2T4GHP4_FUSCU</name>
<feature type="region of interest" description="Disordered" evidence="1">
    <location>
        <begin position="664"/>
        <end position="686"/>
    </location>
</feature>
<organism evidence="4 5">
    <name type="scientific">Fusarium culmorum</name>
    <dbReference type="NCBI Taxonomy" id="5516"/>
    <lineage>
        <taxon>Eukaryota</taxon>
        <taxon>Fungi</taxon>
        <taxon>Dikarya</taxon>
        <taxon>Ascomycota</taxon>
        <taxon>Pezizomycotina</taxon>
        <taxon>Sordariomycetes</taxon>
        <taxon>Hypocreomycetidae</taxon>
        <taxon>Hypocreales</taxon>
        <taxon>Nectriaceae</taxon>
        <taxon>Fusarium</taxon>
    </lineage>
</organism>